<reference evidence="1" key="1">
    <citation type="journal article" date="2020" name="Phytopathology">
        <title>Genome Sequence Resources of Colletotrichum truncatum, C. plurivorum, C. musicola, and C. sojae: Four Species Pathogenic to Soybean (Glycine max).</title>
        <authorList>
            <person name="Rogerio F."/>
            <person name="Boufleur T.R."/>
            <person name="Ciampi-Guillardi M."/>
            <person name="Sukno S.A."/>
            <person name="Thon M.R."/>
            <person name="Massola Junior N.S."/>
            <person name="Baroncelli R."/>
        </authorList>
    </citation>
    <scope>NUCLEOTIDE SEQUENCE</scope>
    <source>
        <strain evidence="1">LFN00145</strain>
    </source>
</reference>
<dbReference type="Proteomes" id="UP000654918">
    <property type="component" value="Unassembled WGS sequence"/>
</dbReference>
<protein>
    <recommendedName>
        <fullName evidence="3">F-box domain-containing protein</fullName>
    </recommendedName>
</protein>
<evidence type="ECO:0008006" key="3">
    <source>
        <dbReference type="Google" id="ProtNLM"/>
    </source>
</evidence>
<name>A0A8H6JQ79_9PEZI</name>
<comment type="caution">
    <text evidence="1">The sequence shown here is derived from an EMBL/GenBank/DDBJ whole genome shotgun (WGS) entry which is preliminary data.</text>
</comment>
<evidence type="ECO:0000313" key="2">
    <source>
        <dbReference type="Proteomes" id="UP000654918"/>
    </source>
</evidence>
<dbReference type="AlphaFoldDB" id="A0A8H6JQ79"/>
<keyword evidence="2" id="KW-1185">Reference proteome</keyword>
<proteinExistence type="predicted"/>
<accession>A0A8H6JQ79</accession>
<organism evidence="1 2">
    <name type="scientific">Colletotrichum plurivorum</name>
    <dbReference type="NCBI Taxonomy" id="2175906"/>
    <lineage>
        <taxon>Eukaryota</taxon>
        <taxon>Fungi</taxon>
        <taxon>Dikarya</taxon>
        <taxon>Ascomycota</taxon>
        <taxon>Pezizomycotina</taxon>
        <taxon>Sordariomycetes</taxon>
        <taxon>Hypocreomycetidae</taxon>
        <taxon>Glomerellales</taxon>
        <taxon>Glomerellaceae</taxon>
        <taxon>Colletotrichum</taxon>
        <taxon>Colletotrichum orchidearum species complex</taxon>
    </lineage>
</organism>
<sequence>MATLLSLPRELRDEIFLFALPDDRPAPESPAASLDRVELSHADIGGQQFYARRTSIFVEKKQPAIFPSLLLVNKQIHAEVLPLIQQHDANLVLDIMYVKEWGWWPTWLSSPYLRRAHFSTLYVQIRIFDPPEDVPRSWGRGRYFFRGDYGSTDRGPMEGHDVGGSIWDFFLQHRFCRAETWPRQWPKPEEIKPEYLPAEKMACFIWTWLRMVLSFKDPFHEPQNFYGGFGALEIRVNGEQRKTADLSLWLERLHREPGILTYWQIAEKTKLRDKLREIRRERLLSGGGVTQSSGGEDEDSLTDVEDDYADYHVWESHIQLGIWFWNSGPESDDDYVYYASLLHG</sequence>
<gene>
    <name evidence="1" type="ORF">CPLU01_13786</name>
</gene>
<dbReference type="EMBL" id="WIGO01000331">
    <property type="protein sequence ID" value="KAF6816731.1"/>
    <property type="molecule type" value="Genomic_DNA"/>
</dbReference>
<evidence type="ECO:0000313" key="1">
    <source>
        <dbReference type="EMBL" id="KAF6816731.1"/>
    </source>
</evidence>